<dbReference type="KEGG" id="cyt:cce_3803"/>
<dbReference type="AlphaFoldDB" id="B1WNX2"/>
<dbReference type="Proteomes" id="UP000001203">
    <property type="component" value="Chromosome circular"/>
</dbReference>
<sequence length="94" mass="11248">MLIAVTVLHNCGKCYITYATVFNWITFYEDLMDSKEKEYKDGYLFDIETDEIFGDCEKKILDWSKECKYDLEQIDDLDFDLPEDFPKLKTKSKF</sequence>
<keyword evidence="2" id="KW-1185">Reference proteome</keyword>
<dbReference type="STRING" id="43989.cce_3803"/>
<gene>
    <name evidence="1" type="ordered locus">cce_3803</name>
</gene>
<proteinExistence type="predicted"/>
<dbReference type="HOGENOM" id="CLU_2381361_0_0_3"/>
<evidence type="ECO:0000313" key="2">
    <source>
        <dbReference type="Proteomes" id="UP000001203"/>
    </source>
</evidence>
<accession>B1WNX2</accession>
<reference evidence="1 2" key="1">
    <citation type="journal article" date="2008" name="Proc. Natl. Acad. Sci. U.S.A.">
        <title>The genome of Cyanothece 51142, a unicellular diazotrophic cyanobacterium important in the marine nitrogen cycle.</title>
        <authorList>
            <person name="Welsh E.A."/>
            <person name="Liberton M."/>
            <person name="Stoeckel J."/>
            <person name="Loh T."/>
            <person name="Elvitigala T."/>
            <person name="Wang C."/>
            <person name="Wollam A."/>
            <person name="Fulton R.S."/>
            <person name="Clifton S.W."/>
            <person name="Jacobs J.M."/>
            <person name="Aurora R."/>
            <person name="Ghosh B.K."/>
            <person name="Sherman L.A."/>
            <person name="Smith R.D."/>
            <person name="Wilson R.K."/>
            <person name="Pakrasi H.B."/>
        </authorList>
    </citation>
    <scope>NUCLEOTIDE SEQUENCE [LARGE SCALE GENOMIC DNA]</scope>
    <source>
        <strain evidence="2">ATCC 51142 / BH68</strain>
    </source>
</reference>
<evidence type="ECO:0000313" key="1">
    <source>
        <dbReference type="EMBL" id="ACB53151.1"/>
    </source>
</evidence>
<dbReference type="EMBL" id="CP000806">
    <property type="protein sequence ID" value="ACB53151.1"/>
    <property type="molecule type" value="Genomic_DNA"/>
</dbReference>
<organism evidence="1 2">
    <name type="scientific">Crocosphaera subtropica (strain ATCC 51142 / BH68)</name>
    <name type="common">Cyanothece sp. (strain ATCC 51142)</name>
    <dbReference type="NCBI Taxonomy" id="43989"/>
    <lineage>
        <taxon>Bacteria</taxon>
        <taxon>Bacillati</taxon>
        <taxon>Cyanobacteriota</taxon>
        <taxon>Cyanophyceae</taxon>
        <taxon>Oscillatoriophycideae</taxon>
        <taxon>Chroococcales</taxon>
        <taxon>Aphanothecaceae</taxon>
        <taxon>Crocosphaera</taxon>
        <taxon>Crocosphaera subtropica</taxon>
    </lineage>
</organism>
<name>B1WNX2_CROS5</name>
<protein>
    <submittedName>
        <fullName evidence="1">Uncharacterized protein</fullName>
    </submittedName>
</protein>